<dbReference type="CDD" id="cd06558">
    <property type="entry name" value="crotonase-like"/>
    <property type="match status" value="1"/>
</dbReference>
<evidence type="ECO:0000313" key="5">
    <source>
        <dbReference type="Proteomes" id="UP000698242"/>
    </source>
</evidence>
<evidence type="ECO:0000256" key="1">
    <source>
        <dbReference type="ARBA" id="ARBA00022832"/>
    </source>
</evidence>
<reference evidence="4" key="1">
    <citation type="submission" date="2013-03" db="EMBL/GenBank/DDBJ databases">
        <title>Genome Sequence of the Profundibacterium mesophilum strain KAUST100406-0324T from Red Sea, a novel genus in the family Rhodobacteraceae.</title>
        <authorList>
            <person name="Essack M."/>
            <person name="Alam I."/>
            <person name="Lafi F."/>
            <person name="Alawi W."/>
            <person name="Kamanu F."/>
            <person name="Al-Suwailem A."/>
            <person name="Lee O.O."/>
            <person name="Xu Y."/>
            <person name="Bajic V."/>
            <person name="Qian P.-Y."/>
            <person name="Archer J."/>
        </authorList>
    </citation>
    <scope>NUCLEOTIDE SEQUENCE</scope>
    <source>
        <strain evidence="4">KAUST100406-0324</strain>
    </source>
</reference>
<gene>
    <name evidence="4" type="ORF">PMES_02798</name>
</gene>
<dbReference type="EC" id="4.2.1.17" evidence="4"/>
<accession>A0A921NWA5</accession>
<dbReference type="GO" id="GO:0004300">
    <property type="term" value="F:enoyl-CoA hydratase activity"/>
    <property type="evidence" value="ECO:0007669"/>
    <property type="project" value="UniProtKB-EC"/>
</dbReference>
<comment type="caution">
    <text evidence="4">The sequence shown here is derived from an EMBL/GenBank/DDBJ whole genome shotgun (WGS) entry which is preliminary data.</text>
</comment>
<dbReference type="OrthoDB" id="9795613at2"/>
<dbReference type="Gene3D" id="3.90.226.10">
    <property type="entry name" value="2-enoyl-CoA Hydratase, Chain A, domain 1"/>
    <property type="match status" value="1"/>
</dbReference>
<dbReference type="SUPFAM" id="SSF52096">
    <property type="entry name" value="ClpP/crotonase"/>
    <property type="match status" value="1"/>
</dbReference>
<evidence type="ECO:0000256" key="2">
    <source>
        <dbReference type="ARBA" id="ARBA00022946"/>
    </source>
</evidence>
<dbReference type="AlphaFoldDB" id="A0A921NWA5"/>
<evidence type="ECO:0000256" key="3">
    <source>
        <dbReference type="ARBA" id="ARBA00023098"/>
    </source>
</evidence>
<protein>
    <submittedName>
        <fullName evidence="4">Enoyl CoA hydratase</fullName>
        <ecNumber evidence="4">4.2.1.17</ecNumber>
    </submittedName>
</protein>
<dbReference type="InterPro" id="IPR029045">
    <property type="entry name" value="ClpP/crotonase-like_dom_sf"/>
</dbReference>
<organism evidence="4 5">
    <name type="scientific">Profundibacterium mesophilum KAUST100406-0324</name>
    <dbReference type="NCBI Taxonomy" id="1037889"/>
    <lineage>
        <taxon>Bacteria</taxon>
        <taxon>Pseudomonadati</taxon>
        <taxon>Pseudomonadota</taxon>
        <taxon>Alphaproteobacteria</taxon>
        <taxon>Rhodobacterales</taxon>
        <taxon>Roseobacteraceae</taxon>
        <taxon>Profundibacterium</taxon>
    </lineage>
</organism>
<dbReference type="GO" id="GO:0006631">
    <property type="term" value="P:fatty acid metabolic process"/>
    <property type="evidence" value="ECO:0007669"/>
    <property type="project" value="UniProtKB-KW"/>
</dbReference>
<proteinExistence type="predicted"/>
<dbReference type="PANTHER" id="PTHR43602">
    <property type="match status" value="1"/>
</dbReference>
<dbReference type="InterPro" id="IPR052377">
    <property type="entry name" value="Mitochondrial_ECH-domain"/>
</dbReference>
<keyword evidence="4" id="KW-0456">Lyase</keyword>
<name>A0A921NWA5_9RHOB</name>
<evidence type="ECO:0000313" key="4">
    <source>
        <dbReference type="EMBL" id="KAF0674723.1"/>
    </source>
</evidence>
<keyword evidence="1" id="KW-0276">Fatty acid metabolism</keyword>
<dbReference type="Proteomes" id="UP000698242">
    <property type="component" value="Unassembled WGS sequence"/>
</dbReference>
<dbReference type="PANTHER" id="PTHR43602:SF1">
    <property type="entry name" value="ENOYL-COA HYDRATASE DOMAIN-CONTAINING PROTEIN 3, MITOCHONDRIAL"/>
    <property type="match status" value="1"/>
</dbReference>
<keyword evidence="2" id="KW-0809">Transit peptide</keyword>
<keyword evidence="5" id="KW-1185">Reference proteome</keyword>
<keyword evidence="3" id="KW-0443">Lipid metabolism</keyword>
<dbReference type="EMBL" id="APKE01000035">
    <property type="protein sequence ID" value="KAF0674723.1"/>
    <property type="molecule type" value="Genomic_DNA"/>
</dbReference>
<sequence>MTLVLRQDTDAVAHLTLNAPERLNPLSDAMLAALSEQLDALAADRTVRAVVIAGAGRAFCAGHDLREMTAARAAPDGGAAAFGDLFARCSTVMQRIIALPQPVIAQVHGIAAAAGCQLVASCDLAVVSVSWPAPSQFSPDLRFRT</sequence>
<dbReference type="Pfam" id="PF00378">
    <property type="entry name" value="ECH_1"/>
    <property type="match status" value="1"/>
</dbReference>
<dbReference type="InterPro" id="IPR001753">
    <property type="entry name" value="Enoyl-CoA_hydra/iso"/>
</dbReference>